<evidence type="ECO:0000313" key="3">
    <source>
        <dbReference type="Proteomes" id="UP000789595"/>
    </source>
</evidence>
<protein>
    <submittedName>
        <fullName evidence="2">Uncharacterized protein</fullName>
    </submittedName>
</protein>
<comment type="caution">
    <text evidence="2">The sequence shown here is derived from an EMBL/GenBank/DDBJ whole genome shotgun (WGS) entry which is preliminary data.</text>
</comment>
<reference evidence="2" key="1">
    <citation type="submission" date="2021-11" db="EMBL/GenBank/DDBJ databases">
        <authorList>
            <consortium name="Genoscope - CEA"/>
            <person name="William W."/>
        </authorList>
    </citation>
    <scope>NUCLEOTIDE SEQUENCE</scope>
</reference>
<keyword evidence="1" id="KW-0732">Signal</keyword>
<feature type="chain" id="PRO_5035292609" evidence="1">
    <location>
        <begin position="26"/>
        <end position="168"/>
    </location>
</feature>
<accession>A0A8J2SKZ1</accession>
<dbReference type="Proteomes" id="UP000789595">
    <property type="component" value="Unassembled WGS sequence"/>
</dbReference>
<dbReference type="EMBL" id="CAKKNE010000002">
    <property type="protein sequence ID" value="CAH0369631.1"/>
    <property type="molecule type" value="Genomic_DNA"/>
</dbReference>
<dbReference type="AlphaFoldDB" id="A0A8J2SKZ1"/>
<organism evidence="2 3">
    <name type="scientific">Pelagomonas calceolata</name>
    <dbReference type="NCBI Taxonomy" id="35677"/>
    <lineage>
        <taxon>Eukaryota</taxon>
        <taxon>Sar</taxon>
        <taxon>Stramenopiles</taxon>
        <taxon>Ochrophyta</taxon>
        <taxon>Pelagophyceae</taxon>
        <taxon>Pelagomonadales</taxon>
        <taxon>Pelagomonadaceae</taxon>
        <taxon>Pelagomonas</taxon>
    </lineage>
</organism>
<evidence type="ECO:0000256" key="1">
    <source>
        <dbReference type="SAM" id="SignalP"/>
    </source>
</evidence>
<proteinExistence type="predicted"/>
<evidence type="ECO:0000313" key="2">
    <source>
        <dbReference type="EMBL" id="CAH0369631.1"/>
    </source>
</evidence>
<keyword evidence="3" id="KW-1185">Reference proteome</keyword>
<gene>
    <name evidence="2" type="ORF">PECAL_2P27590</name>
</gene>
<dbReference type="OrthoDB" id="44591at2759"/>
<name>A0A8J2SKZ1_9STRA</name>
<sequence>MMRRRSGRRLFHLFGIAALTRSSRALLAIPTARRRAAPLMAEGRGVDHLSAALEEGDLVLYQTGQWAVDGVTIGDGEPALAYAVVDTLQLVFTHNCEHGWIYGSALERDDSDGSLRPPDGDAFVQLGPEQLLARLDGDALGDGVSYELGDAGRRAVEEARVRLASWGD</sequence>
<feature type="signal peptide" evidence="1">
    <location>
        <begin position="1"/>
        <end position="25"/>
    </location>
</feature>